<organism evidence="12 13">
    <name type="scientific">Pseudoalteromonas aurantia 208</name>
    <dbReference type="NCBI Taxonomy" id="1314867"/>
    <lineage>
        <taxon>Bacteria</taxon>
        <taxon>Pseudomonadati</taxon>
        <taxon>Pseudomonadota</taxon>
        <taxon>Gammaproteobacteria</taxon>
        <taxon>Alteromonadales</taxon>
        <taxon>Pseudoalteromonadaceae</taxon>
        <taxon>Pseudoalteromonas</taxon>
    </lineage>
</organism>
<evidence type="ECO:0000256" key="7">
    <source>
        <dbReference type="ARBA" id="ARBA00023049"/>
    </source>
</evidence>
<evidence type="ECO:0000256" key="10">
    <source>
        <dbReference type="PIRNR" id="PIRNR026671"/>
    </source>
</evidence>
<evidence type="ECO:0000256" key="1">
    <source>
        <dbReference type="ARBA" id="ARBA00001362"/>
    </source>
</evidence>
<evidence type="ECO:0000313" key="13">
    <source>
        <dbReference type="Proteomes" id="UP000615755"/>
    </source>
</evidence>
<dbReference type="EMBL" id="AQGV01000015">
    <property type="protein sequence ID" value="MBE0370291.1"/>
    <property type="molecule type" value="Genomic_DNA"/>
</dbReference>
<keyword evidence="3 9" id="KW-0479">Metal-binding</keyword>
<sequence length="224" mass="25063">MIKSIFLSAIFGACMISGPLAANELYDVKKAIPSVHFDIRYFGSNNFVGTQIDGYSAPNCLLSIPAIAALKVAQTSAKQFGLSLKVFDCYRPQRAVDHFVKWAKDLTDNKNKAIFYPQVEKAQLFELGYIAAKSGHSRGSTLDITLVDSRSGAELDMGTGWDFFSTLSWPSSMEVTTQQRANRMLLASIMANSGFKGLKEEWWHFTLKNEPFKNRYFDDEIADN</sequence>
<evidence type="ECO:0000256" key="8">
    <source>
        <dbReference type="ARBA" id="ARBA00023316"/>
    </source>
</evidence>
<keyword evidence="6 9" id="KW-0224">Dipeptidase</keyword>
<dbReference type="RefSeq" id="WP_318782640.1">
    <property type="nucleotide sequence ID" value="NZ_AQGV01000015.1"/>
</dbReference>
<feature type="binding site" evidence="9">
    <location>
        <position position="143"/>
    </location>
    <ligand>
        <name>Zn(2+)</name>
        <dbReference type="ChEBI" id="CHEBI:29105"/>
        <note>catalytic</note>
    </ligand>
</feature>
<keyword evidence="7 9" id="KW-0482">Metalloprotease</keyword>
<protein>
    <recommendedName>
        <fullName evidence="9 10">D-alanyl-D-alanine dipeptidase</fullName>
        <shortName evidence="9 10">D-Ala-D-Ala dipeptidase</shortName>
        <ecNumber evidence="9 10">3.4.13.22</ecNumber>
    </recommendedName>
</protein>
<feature type="site" description="Transition state stabilizer" evidence="9">
    <location>
        <position position="91"/>
    </location>
</feature>
<evidence type="ECO:0000256" key="6">
    <source>
        <dbReference type="ARBA" id="ARBA00022997"/>
    </source>
</evidence>
<comment type="cofactor">
    <cofactor evidence="9">
        <name>Zn(2+)</name>
        <dbReference type="ChEBI" id="CHEBI:29105"/>
    </cofactor>
    <text evidence="9">Binds 1 zinc ion per subunit.</text>
</comment>
<dbReference type="PANTHER" id="PTHR43126">
    <property type="entry name" value="D-ALANYL-D-ALANINE DIPEPTIDASE"/>
    <property type="match status" value="1"/>
</dbReference>
<evidence type="ECO:0000256" key="3">
    <source>
        <dbReference type="ARBA" id="ARBA00022723"/>
    </source>
</evidence>
<keyword evidence="5 9" id="KW-0862">Zinc</keyword>
<evidence type="ECO:0000313" key="12">
    <source>
        <dbReference type="EMBL" id="MBE0370291.1"/>
    </source>
</evidence>
<keyword evidence="13" id="KW-1185">Reference proteome</keyword>
<feature type="binding site" evidence="9">
    <location>
        <position position="204"/>
    </location>
    <ligand>
        <name>Zn(2+)</name>
        <dbReference type="ChEBI" id="CHEBI:29105"/>
        <note>catalytic</note>
    </ligand>
</feature>
<dbReference type="EC" id="3.4.13.22" evidence="9 10"/>
<dbReference type="PIRSF" id="PIRSF026671">
    <property type="entry name" value="AA_dipeptidase"/>
    <property type="match status" value="1"/>
</dbReference>
<evidence type="ECO:0000256" key="5">
    <source>
        <dbReference type="ARBA" id="ARBA00022833"/>
    </source>
</evidence>
<evidence type="ECO:0000256" key="11">
    <source>
        <dbReference type="SAM" id="SignalP"/>
    </source>
</evidence>
<dbReference type="PANTHER" id="PTHR43126:SF1">
    <property type="entry name" value="D-ALANYL-D-ALANINE DIPEPTIDASE"/>
    <property type="match status" value="1"/>
</dbReference>
<dbReference type="InterPro" id="IPR000755">
    <property type="entry name" value="A_A_dipeptidase"/>
</dbReference>
<comment type="function">
    <text evidence="9 10">Catalyzes hydrolysis of the D-alanyl-D-alanine dipeptide.</text>
</comment>
<accession>A0ABR9EH56</accession>
<evidence type="ECO:0000256" key="9">
    <source>
        <dbReference type="HAMAP-Rule" id="MF_01924"/>
    </source>
</evidence>
<dbReference type="HAMAP" id="MF_01924">
    <property type="entry name" value="A_A_dipeptidase"/>
    <property type="match status" value="1"/>
</dbReference>
<comment type="catalytic activity">
    <reaction evidence="1 9 10">
        <text>D-alanyl-D-alanine + H2O = 2 D-alanine</text>
        <dbReference type="Rhea" id="RHEA:20661"/>
        <dbReference type="ChEBI" id="CHEBI:15377"/>
        <dbReference type="ChEBI" id="CHEBI:57416"/>
        <dbReference type="ChEBI" id="CHEBI:57822"/>
        <dbReference type="EC" id="3.4.13.22"/>
    </reaction>
</comment>
<dbReference type="SUPFAM" id="SSF55166">
    <property type="entry name" value="Hedgehog/DD-peptidase"/>
    <property type="match status" value="1"/>
</dbReference>
<keyword evidence="11" id="KW-0732">Signal</keyword>
<proteinExistence type="inferred from homology"/>
<keyword evidence="8 10" id="KW-0961">Cell wall biogenesis/degradation</keyword>
<dbReference type="Proteomes" id="UP000615755">
    <property type="component" value="Unassembled WGS sequence"/>
</dbReference>
<dbReference type="InterPro" id="IPR009045">
    <property type="entry name" value="Zn_M74/Hedgehog-like"/>
</dbReference>
<name>A0ABR9EH56_9GAMM</name>
<keyword evidence="4 9" id="KW-0378">Hydrolase</keyword>
<comment type="similarity">
    <text evidence="9 10">Belongs to the peptidase M15D family.</text>
</comment>
<evidence type="ECO:0000256" key="2">
    <source>
        <dbReference type="ARBA" id="ARBA00022670"/>
    </source>
</evidence>
<feature type="binding site" evidence="9">
    <location>
        <position position="136"/>
    </location>
    <ligand>
        <name>Zn(2+)</name>
        <dbReference type="ChEBI" id="CHEBI:29105"/>
        <note>catalytic</note>
    </ligand>
</feature>
<comment type="caution">
    <text evidence="12">The sequence shown here is derived from an EMBL/GenBank/DDBJ whole genome shotgun (WGS) entry which is preliminary data.</text>
</comment>
<gene>
    <name evidence="12" type="primary">vanX</name>
    <name evidence="9" type="synonym">ddpX</name>
    <name evidence="12" type="ORF">PAUR_b0289</name>
</gene>
<keyword evidence="2 9" id="KW-0645">Protease</keyword>
<dbReference type="Pfam" id="PF01427">
    <property type="entry name" value="Peptidase_M15"/>
    <property type="match status" value="1"/>
</dbReference>
<feature type="active site" description="Proton donor/acceptor" evidence="9">
    <location>
        <position position="201"/>
    </location>
</feature>
<reference evidence="12 13" key="1">
    <citation type="submission" date="2015-03" db="EMBL/GenBank/DDBJ databases">
        <title>Genome sequence of Pseudoalteromonas aurantia.</title>
        <authorList>
            <person name="Xie B.-B."/>
            <person name="Rong J.-C."/>
            <person name="Qin Q.-L."/>
            <person name="Zhang Y.-Z."/>
        </authorList>
    </citation>
    <scope>NUCLEOTIDE SEQUENCE [LARGE SCALE GENOMIC DNA]</scope>
    <source>
        <strain evidence="12 13">208</strain>
    </source>
</reference>
<dbReference type="Gene3D" id="3.30.1380.10">
    <property type="match status" value="1"/>
</dbReference>
<feature type="signal peptide" evidence="11">
    <location>
        <begin position="1"/>
        <end position="22"/>
    </location>
</feature>
<evidence type="ECO:0000256" key="4">
    <source>
        <dbReference type="ARBA" id="ARBA00022801"/>
    </source>
</evidence>
<feature type="chain" id="PRO_5046936385" description="D-alanyl-D-alanine dipeptidase" evidence="11">
    <location>
        <begin position="23"/>
        <end position="224"/>
    </location>
</feature>
<dbReference type="CDD" id="cd14817">
    <property type="entry name" value="D-Ala-D-Ala_dipeptidase_VanX"/>
    <property type="match status" value="1"/>
</dbReference>